<keyword evidence="2" id="KW-1185">Reference proteome</keyword>
<proteinExistence type="predicted"/>
<gene>
    <name evidence="1" type="ORF">DPEC_G00008040</name>
</gene>
<name>A0ACC2HL92_DALPE</name>
<evidence type="ECO:0000313" key="1">
    <source>
        <dbReference type="EMBL" id="KAJ8016515.1"/>
    </source>
</evidence>
<evidence type="ECO:0000313" key="2">
    <source>
        <dbReference type="Proteomes" id="UP001157502"/>
    </source>
</evidence>
<dbReference type="Proteomes" id="UP001157502">
    <property type="component" value="Chromosome 1"/>
</dbReference>
<accession>A0ACC2HL92</accession>
<organism evidence="1 2">
    <name type="scientific">Dallia pectoralis</name>
    <name type="common">Alaska blackfish</name>
    <dbReference type="NCBI Taxonomy" id="75939"/>
    <lineage>
        <taxon>Eukaryota</taxon>
        <taxon>Metazoa</taxon>
        <taxon>Chordata</taxon>
        <taxon>Craniata</taxon>
        <taxon>Vertebrata</taxon>
        <taxon>Euteleostomi</taxon>
        <taxon>Actinopterygii</taxon>
        <taxon>Neopterygii</taxon>
        <taxon>Teleostei</taxon>
        <taxon>Protacanthopterygii</taxon>
        <taxon>Esociformes</taxon>
        <taxon>Umbridae</taxon>
        <taxon>Dallia</taxon>
    </lineage>
</organism>
<comment type="caution">
    <text evidence="1">The sequence shown here is derived from an EMBL/GenBank/DDBJ whole genome shotgun (WGS) entry which is preliminary data.</text>
</comment>
<dbReference type="EMBL" id="CM055728">
    <property type="protein sequence ID" value="KAJ8016515.1"/>
    <property type="molecule type" value="Genomic_DNA"/>
</dbReference>
<protein>
    <submittedName>
        <fullName evidence="1">Uncharacterized protein</fullName>
    </submittedName>
</protein>
<sequence>MVETTAVTDASLHGKNTDVDTTEDGDQKQMTQGINLSKKICFGIGGMPYQMTSTAKGLFLQIFLLDVVQMEAFYASLILFLGRAWDAITDPLVGYMITRSGRTRFGKLIPWIAFSMPMGILAYIMMWFTPQQSMTPSFSFFWFFIWTCLFDAFMTCYHVPYSSLTMFLGGNQKDRDSATAYRMGMELFATLAGATIQGQIVGVYHTKSAQACSQLNHSENSTSSLTDTLYNTRKAYTFVALALGLCYFLCCVVLVLGVKEQLAPLSTLDRIRMSYLAGMMMVGGHIPYVKLVLGFLFTSLAFQMAQGNFALFCTHAAGLGPYFQHLILIVLISATLSTPIWQYVLERLGKKTTFFIGISIYAPALGMVAFTTGNLPVFIISSILSGFSLSALYLLPWSMLPDVVDDFKVKNPTSKDLEPLFYSCYVFFNKFGGGLALGISTLALHFAGYVPGACSHNPAVIIVLRILFAPVPIVLLLIGLMFICLYPITKERCILIQKELRNAEKEKISQVMDSHTKPI</sequence>
<reference evidence="1" key="1">
    <citation type="submission" date="2021-05" db="EMBL/GenBank/DDBJ databases">
        <authorList>
            <person name="Pan Q."/>
            <person name="Jouanno E."/>
            <person name="Zahm M."/>
            <person name="Klopp C."/>
            <person name="Cabau C."/>
            <person name="Louis A."/>
            <person name="Berthelot C."/>
            <person name="Parey E."/>
            <person name="Roest Crollius H."/>
            <person name="Montfort J."/>
            <person name="Robinson-Rechavi M."/>
            <person name="Bouchez O."/>
            <person name="Lampietro C."/>
            <person name="Lopez Roques C."/>
            <person name="Donnadieu C."/>
            <person name="Postlethwait J."/>
            <person name="Bobe J."/>
            <person name="Dillon D."/>
            <person name="Chandos A."/>
            <person name="von Hippel F."/>
            <person name="Guiguen Y."/>
        </authorList>
    </citation>
    <scope>NUCLEOTIDE SEQUENCE</scope>
    <source>
        <strain evidence="1">YG-Jan2019</strain>
    </source>
</reference>